<feature type="region of interest" description="Disordered" evidence="2">
    <location>
        <begin position="261"/>
        <end position="283"/>
    </location>
</feature>
<proteinExistence type="predicted"/>
<dbReference type="AlphaFoldDB" id="A0A067MW50"/>
<evidence type="ECO:0000259" key="3">
    <source>
        <dbReference type="Pfam" id="PF01979"/>
    </source>
</evidence>
<dbReference type="Proteomes" id="UP000027195">
    <property type="component" value="Unassembled WGS sequence"/>
</dbReference>
<dbReference type="GO" id="GO:0006046">
    <property type="term" value="P:N-acetylglucosamine catabolic process"/>
    <property type="evidence" value="ECO:0007669"/>
    <property type="project" value="TreeGrafter"/>
</dbReference>
<dbReference type="SUPFAM" id="SSF51556">
    <property type="entry name" value="Metallo-dependent hydrolases"/>
    <property type="match status" value="1"/>
</dbReference>
<dbReference type="STRING" id="930990.A0A067MW50"/>
<feature type="domain" description="Amidohydrolase-related" evidence="3">
    <location>
        <begin position="339"/>
        <end position="490"/>
    </location>
</feature>
<dbReference type="OrthoDB" id="10264777at2759"/>
<dbReference type="PANTHER" id="PTHR11113">
    <property type="entry name" value="N-ACETYLGLUCOSAMINE-6-PHOSPHATE DEACETYLASE"/>
    <property type="match status" value="1"/>
</dbReference>
<protein>
    <submittedName>
        <fullName evidence="4">Carbohydrate esterase family 9 protein</fullName>
    </submittedName>
</protein>
<dbReference type="HOGENOM" id="CLU_032482_0_1_1"/>
<dbReference type="GO" id="GO:0008448">
    <property type="term" value="F:N-acetylglucosamine-6-phosphate deacetylase activity"/>
    <property type="evidence" value="ECO:0007669"/>
    <property type="project" value="TreeGrafter"/>
</dbReference>
<dbReference type="InterPro" id="IPR032466">
    <property type="entry name" value="Metal_Hydrolase"/>
</dbReference>
<keyword evidence="5" id="KW-1185">Reference proteome</keyword>
<evidence type="ECO:0000313" key="5">
    <source>
        <dbReference type="Proteomes" id="UP000027195"/>
    </source>
</evidence>
<dbReference type="Pfam" id="PF01979">
    <property type="entry name" value="Amidohydro_1"/>
    <property type="match status" value="1"/>
</dbReference>
<dbReference type="SUPFAM" id="SSF51338">
    <property type="entry name" value="Composite domain of metallo-dependent hydrolases"/>
    <property type="match status" value="1"/>
</dbReference>
<organism evidence="4 5">
    <name type="scientific">Botryobasidium botryosum (strain FD-172 SS1)</name>
    <dbReference type="NCBI Taxonomy" id="930990"/>
    <lineage>
        <taxon>Eukaryota</taxon>
        <taxon>Fungi</taxon>
        <taxon>Dikarya</taxon>
        <taxon>Basidiomycota</taxon>
        <taxon>Agaricomycotina</taxon>
        <taxon>Agaricomycetes</taxon>
        <taxon>Cantharellales</taxon>
        <taxon>Botryobasidiaceae</taxon>
        <taxon>Botryobasidium</taxon>
    </lineage>
</organism>
<dbReference type="InParanoid" id="A0A067MW50"/>
<dbReference type="Gene3D" id="3.20.20.140">
    <property type="entry name" value="Metal-dependent hydrolases"/>
    <property type="match status" value="1"/>
</dbReference>
<dbReference type="PANTHER" id="PTHR11113:SF14">
    <property type="entry name" value="N-ACETYLGLUCOSAMINE-6-PHOSPHATE DEACETYLASE"/>
    <property type="match status" value="1"/>
</dbReference>
<reference evidence="5" key="1">
    <citation type="journal article" date="2014" name="Proc. Natl. Acad. Sci. U.S.A.">
        <title>Extensive sampling of basidiomycete genomes demonstrates inadequacy of the white-rot/brown-rot paradigm for wood decay fungi.</title>
        <authorList>
            <person name="Riley R."/>
            <person name="Salamov A.A."/>
            <person name="Brown D.W."/>
            <person name="Nagy L.G."/>
            <person name="Floudas D."/>
            <person name="Held B.W."/>
            <person name="Levasseur A."/>
            <person name="Lombard V."/>
            <person name="Morin E."/>
            <person name="Otillar R."/>
            <person name="Lindquist E.A."/>
            <person name="Sun H."/>
            <person name="LaButti K.M."/>
            <person name="Schmutz J."/>
            <person name="Jabbour D."/>
            <person name="Luo H."/>
            <person name="Baker S.E."/>
            <person name="Pisabarro A.G."/>
            <person name="Walton J.D."/>
            <person name="Blanchette R.A."/>
            <person name="Henrissat B."/>
            <person name="Martin F."/>
            <person name="Cullen D."/>
            <person name="Hibbett D.S."/>
            <person name="Grigoriev I.V."/>
        </authorList>
    </citation>
    <scope>NUCLEOTIDE SEQUENCE [LARGE SCALE GENOMIC DNA]</scope>
    <source>
        <strain evidence="5">FD-172 SS1</strain>
    </source>
</reference>
<dbReference type="InterPro" id="IPR011059">
    <property type="entry name" value="Metal-dep_hydrolase_composite"/>
</dbReference>
<evidence type="ECO:0000313" key="4">
    <source>
        <dbReference type="EMBL" id="KDQ19973.1"/>
    </source>
</evidence>
<evidence type="ECO:0000256" key="1">
    <source>
        <dbReference type="ARBA" id="ARBA00022801"/>
    </source>
</evidence>
<dbReference type="InterPro" id="IPR006680">
    <property type="entry name" value="Amidohydro-rel"/>
</dbReference>
<name>A0A067MW50_BOTB1</name>
<keyword evidence="1" id="KW-0378">Hydrolase</keyword>
<gene>
    <name evidence="4" type="ORF">BOTBODRAFT_27381</name>
</gene>
<dbReference type="EMBL" id="KL198018">
    <property type="protein sequence ID" value="KDQ19973.1"/>
    <property type="molecule type" value="Genomic_DNA"/>
</dbReference>
<feature type="region of interest" description="Disordered" evidence="2">
    <location>
        <begin position="296"/>
        <end position="321"/>
    </location>
</feature>
<accession>A0A067MW50</accession>
<evidence type="ECO:0000256" key="2">
    <source>
        <dbReference type="SAM" id="MobiDB-lite"/>
    </source>
</evidence>
<sequence>MSTSGEQDNGLVCFTNCFLPLEDGTLVERDLWIDAEKGVILDAQRTFYTGRRRPKKVIDLQGNILSPGFIDVQINGAYGFDFSIYDGDDDKYEAGLKMVAERIVETGVTSLLPTVITQERSLYPKLLSLLHPHSFPSSANLLGWHAEGPFLQGSKRGAHAQSFLVNAPAGLKSIEEVYGKDNLAAGEDNSVRVITAAPELEGLMESIGPLSEQGVIFSIGHSTASSRVATAAVRCGARLVTHLFNAMPQLHHRDPSIIGLLGAGGPHSSSLPPTPSHSKKSSLSLVSGALSAKSVRGGGTEALTEGPSAFGTPGGSASPMGANAKSDLHAQIVALGESLEGREAFQRPYYGIIVDGIHSHPNSVRLAYTAHPEGCILVTDAMAMLDPHLPDGVHEWRDGKRLVKNGERLFIEGTDTLAGSVVTMDTCVRKFKVFTSTSIGQAILCATYNPAKCLGIENKKGTLRGNADADFVVLSHEGKVLSTWVAGREVWKKA</sequence>